<dbReference type="InterPro" id="IPR012337">
    <property type="entry name" value="RNaseH-like_sf"/>
</dbReference>
<dbReference type="InterPro" id="IPR038721">
    <property type="entry name" value="IS701-like_DDE_dom"/>
</dbReference>
<keyword evidence="4" id="KW-1185">Reference proteome</keyword>
<dbReference type="PANTHER" id="PTHR33627:SF1">
    <property type="entry name" value="TRANSPOSASE"/>
    <property type="match status" value="1"/>
</dbReference>
<dbReference type="Proteomes" id="UP001552527">
    <property type="component" value="Unassembled WGS sequence"/>
</dbReference>
<dbReference type="Pfam" id="PF13546">
    <property type="entry name" value="DDE_5"/>
    <property type="match status" value="1"/>
</dbReference>
<evidence type="ECO:0000259" key="2">
    <source>
        <dbReference type="Pfam" id="PF13546"/>
    </source>
</evidence>
<name>A0ABV3JN41_9ACTN</name>
<feature type="region of interest" description="Disordered" evidence="1">
    <location>
        <begin position="377"/>
        <end position="416"/>
    </location>
</feature>
<dbReference type="PANTHER" id="PTHR33627">
    <property type="entry name" value="TRANSPOSASE"/>
    <property type="match status" value="1"/>
</dbReference>
<sequence length="416" mass="45989">MAGMTEVGCWAAELDSVFARVAGRFARADLRWRMRDYVRGLLGQAARKNGWQLAEWAGHRTPDGFQRLLNSSVWDADALRDDVRAYVAERLGRDGVLIIDDTGFIKKGTTSAGVGRQYTGTSGKIDNCQIGVFAAYATGSGRALVDRELYLPKAWTSDRDRCRAAKIPDERGFATKGELARDIVRRCLASGLPAAWVTADEAYGQDWHFRRLLEQLDIGYVVAVPKSQQIKSLAGIWRIDQLIDEAPADAWQRLSCGNGAKGPRVYDWAAAKLHANIIFDPDPPTHHRWVMARRSLSDPEEVAYYLAYAPVGVEIAELAQVAGSRWAIEECFQAAKNECGLDQYEVRRYPGWYRHITLAMLAHAVLTALAAQAGGDERGAAETDQPLSRSPWQRSGGSWTLSCPAREPTATPSPTH</sequence>
<dbReference type="InterPro" id="IPR039365">
    <property type="entry name" value="IS701-like"/>
</dbReference>
<dbReference type="NCBIfam" id="NF033540">
    <property type="entry name" value="transpos_IS701"/>
    <property type="match status" value="1"/>
</dbReference>
<organism evidence="3 4">
    <name type="scientific">Streptomyces werraensis</name>
    <dbReference type="NCBI Taxonomy" id="68284"/>
    <lineage>
        <taxon>Bacteria</taxon>
        <taxon>Bacillati</taxon>
        <taxon>Actinomycetota</taxon>
        <taxon>Actinomycetes</taxon>
        <taxon>Kitasatosporales</taxon>
        <taxon>Streptomycetaceae</taxon>
        <taxon>Streptomyces</taxon>
    </lineage>
</organism>
<evidence type="ECO:0000313" key="3">
    <source>
        <dbReference type="EMBL" id="MEV5249602.1"/>
    </source>
</evidence>
<evidence type="ECO:0000256" key="1">
    <source>
        <dbReference type="SAM" id="MobiDB-lite"/>
    </source>
</evidence>
<dbReference type="SUPFAM" id="SSF53098">
    <property type="entry name" value="Ribonuclease H-like"/>
    <property type="match status" value="1"/>
</dbReference>
<proteinExistence type="predicted"/>
<reference evidence="3 4" key="1">
    <citation type="submission" date="2024-06" db="EMBL/GenBank/DDBJ databases">
        <title>The Natural Products Discovery Center: Release of the First 8490 Sequenced Strains for Exploring Actinobacteria Biosynthetic Diversity.</title>
        <authorList>
            <person name="Kalkreuter E."/>
            <person name="Kautsar S.A."/>
            <person name="Yang D."/>
            <person name="Bader C.D."/>
            <person name="Teijaro C.N."/>
            <person name="Fluegel L."/>
            <person name="Davis C.M."/>
            <person name="Simpson J.R."/>
            <person name="Lauterbach L."/>
            <person name="Steele A.D."/>
            <person name="Gui C."/>
            <person name="Meng S."/>
            <person name="Li G."/>
            <person name="Viehrig K."/>
            <person name="Ye F."/>
            <person name="Su P."/>
            <person name="Kiefer A.F."/>
            <person name="Nichols A."/>
            <person name="Cepeda A.J."/>
            <person name="Yan W."/>
            <person name="Fan B."/>
            <person name="Jiang Y."/>
            <person name="Adhikari A."/>
            <person name="Zheng C.-J."/>
            <person name="Schuster L."/>
            <person name="Cowan T.M."/>
            <person name="Smanski M.J."/>
            <person name="Chevrette M.G."/>
            <person name="De Carvalho L.P.S."/>
            <person name="Shen B."/>
        </authorList>
    </citation>
    <scope>NUCLEOTIDE SEQUENCE [LARGE SCALE GENOMIC DNA]</scope>
    <source>
        <strain evidence="3 4">NPDC052768</strain>
    </source>
</reference>
<accession>A0ABV3JN41</accession>
<feature type="domain" description="Transposase IS701-like DDE" evidence="2">
    <location>
        <begin position="23"/>
        <end position="228"/>
    </location>
</feature>
<comment type="caution">
    <text evidence="3">The sequence shown here is derived from an EMBL/GenBank/DDBJ whole genome shotgun (WGS) entry which is preliminary data.</text>
</comment>
<dbReference type="EMBL" id="JBFATE010000017">
    <property type="protein sequence ID" value="MEV5249602.1"/>
    <property type="molecule type" value="Genomic_DNA"/>
</dbReference>
<feature type="compositionally biased region" description="Polar residues" evidence="1">
    <location>
        <begin position="385"/>
        <end position="401"/>
    </location>
</feature>
<protein>
    <submittedName>
        <fullName evidence="3">IS701 family transposase</fullName>
    </submittedName>
</protein>
<gene>
    <name evidence="3" type="ORF">AB0K95_30730</name>
</gene>
<evidence type="ECO:0000313" key="4">
    <source>
        <dbReference type="Proteomes" id="UP001552527"/>
    </source>
</evidence>